<dbReference type="SUPFAM" id="SSF49764">
    <property type="entry name" value="HSP20-like chaperones"/>
    <property type="match status" value="1"/>
</dbReference>
<comment type="similarity">
    <text evidence="1 2">Belongs to the small heat shock protein (HSP20) family.</text>
</comment>
<gene>
    <name evidence="4" type="ORF">RM519_02710</name>
</gene>
<dbReference type="RefSeq" id="WP_311592553.1">
    <property type="nucleotide sequence ID" value="NZ_JAVRHV010000001.1"/>
</dbReference>
<dbReference type="InterPro" id="IPR031107">
    <property type="entry name" value="Small_HSP"/>
</dbReference>
<dbReference type="Gene3D" id="2.60.40.790">
    <property type="match status" value="1"/>
</dbReference>
<comment type="caution">
    <text evidence="4">The sequence shown here is derived from an EMBL/GenBank/DDBJ whole genome shotgun (WGS) entry which is preliminary data.</text>
</comment>
<evidence type="ECO:0000313" key="4">
    <source>
        <dbReference type="EMBL" id="MDT0552148.1"/>
    </source>
</evidence>
<evidence type="ECO:0000259" key="3">
    <source>
        <dbReference type="PROSITE" id="PS01031"/>
    </source>
</evidence>
<keyword evidence="5" id="KW-1185">Reference proteome</keyword>
<evidence type="ECO:0000313" key="5">
    <source>
        <dbReference type="Proteomes" id="UP001252186"/>
    </source>
</evidence>
<name>A0ABU2Y511_9FLAO</name>
<dbReference type="Pfam" id="PF00011">
    <property type="entry name" value="HSP20"/>
    <property type="match status" value="1"/>
</dbReference>
<dbReference type="Proteomes" id="UP001252186">
    <property type="component" value="Unassembled WGS sequence"/>
</dbReference>
<evidence type="ECO:0000256" key="1">
    <source>
        <dbReference type="PROSITE-ProRule" id="PRU00285"/>
    </source>
</evidence>
<feature type="domain" description="SHSP" evidence="3">
    <location>
        <begin position="1"/>
        <end position="94"/>
    </location>
</feature>
<dbReference type="PROSITE" id="PS01031">
    <property type="entry name" value="SHSP"/>
    <property type="match status" value="1"/>
</dbReference>
<proteinExistence type="inferred from homology"/>
<dbReference type="CDD" id="cd06464">
    <property type="entry name" value="ACD_sHsps-like"/>
    <property type="match status" value="1"/>
</dbReference>
<organism evidence="4 5">
    <name type="scientific">Urechidicola vernalis</name>
    <dbReference type="NCBI Taxonomy" id="3075600"/>
    <lineage>
        <taxon>Bacteria</taxon>
        <taxon>Pseudomonadati</taxon>
        <taxon>Bacteroidota</taxon>
        <taxon>Flavobacteriia</taxon>
        <taxon>Flavobacteriales</taxon>
        <taxon>Flavobacteriaceae</taxon>
        <taxon>Urechidicola</taxon>
    </lineage>
</organism>
<dbReference type="InterPro" id="IPR002068">
    <property type="entry name" value="A-crystallin/Hsp20_dom"/>
</dbReference>
<dbReference type="PANTHER" id="PTHR11527">
    <property type="entry name" value="HEAT-SHOCK PROTEIN 20 FAMILY MEMBER"/>
    <property type="match status" value="1"/>
</dbReference>
<protein>
    <submittedName>
        <fullName evidence="4">Hsp20/alpha crystallin family protein</fullName>
    </submittedName>
</protein>
<reference evidence="4 5" key="1">
    <citation type="submission" date="2023-09" db="EMBL/GenBank/DDBJ databases">
        <authorList>
            <person name="Rey-Velasco X."/>
        </authorList>
    </citation>
    <scope>NUCLEOTIDE SEQUENCE [LARGE SCALE GENOMIC DNA]</scope>
    <source>
        <strain evidence="4 5">P050</strain>
    </source>
</reference>
<accession>A0ABU2Y511</accession>
<evidence type="ECO:0000256" key="2">
    <source>
        <dbReference type="RuleBase" id="RU003616"/>
    </source>
</evidence>
<sequence>MCAPGYSKEEFKISIENNVLNVQGEKTSEKEEAEENFTRKEFSFNSFNRALKLPTSVNTDALPTANYSNGILKLLVLKHTDLAKKQQKQFIEIE</sequence>
<dbReference type="EMBL" id="JAVRHV010000001">
    <property type="protein sequence ID" value="MDT0552148.1"/>
    <property type="molecule type" value="Genomic_DNA"/>
</dbReference>
<dbReference type="InterPro" id="IPR008978">
    <property type="entry name" value="HSP20-like_chaperone"/>
</dbReference>